<dbReference type="RefSeq" id="WP_129129045.1">
    <property type="nucleotide sequence ID" value="NZ_SDHW01000001.1"/>
</dbReference>
<feature type="domain" description="TonB-dependent receptor-like beta-barrel" evidence="10">
    <location>
        <begin position="466"/>
        <end position="945"/>
    </location>
</feature>
<evidence type="ECO:0000256" key="6">
    <source>
        <dbReference type="ARBA" id="ARBA00023136"/>
    </source>
</evidence>
<keyword evidence="7 8" id="KW-0998">Cell outer membrane</keyword>
<keyword evidence="4 8" id="KW-0812">Transmembrane</keyword>
<dbReference type="Pfam" id="PF00593">
    <property type="entry name" value="TonB_dep_Rec_b-barrel"/>
    <property type="match status" value="1"/>
</dbReference>
<accession>A0A4V1M7V5</accession>
<evidence type="ECO:0000256" key="7">
    <source>
        <dbReference type="ARBA" id="ARBA00023237"/>
    </source>
</evidence>
<dbReference type="InterPro" id="IPR023997">
    <property type="entry name" value="TonB-dep_OMP_SusC/RagA_CS"/>
</dbReference>
<comment type="caution">
    <text evidence="12">The sequence shown here is derived from an EMBL/GenBank/DDBJ whole genome shotgun (WGS) entry which is preliminary data.</text>
</comment>
<evidence type="ECO:0000256" key="5">
    <source>
        <dbReference type="ARBA" id="ARBA00023077"/>
    </source>
</evidence>
<keyword evidence="6 8" id="KW-0472">Membrane</keyword>
<reference evidence="12 13" key="1">
    <citation type="submission" date="2019-01" db="EMBL/GenBank/DDBJ databases">
        <title>Lacibacter sp. strain TTM-7.</title>
        <authorList>
            <person name="Chen W.-M."/>
        </authorList>
    </citation>
    <scope>NUCLEOTIDE SEQUENCE [LARGE SCALE GENOMIC DNA]</scope>
    <source>
        <strain evidence="12 13">TTM-7</strain>
    </source>
</reference>
<keyword evidence="12" id="KW-0675">Receptor</keyword>
<dbReference type="NCBIfam" id="TIGR04057">
    <property type="entry name" value="SusC_RagA_signa"/>
    <property type="match status" value="1"/>
</dbReference>
<comment type="subcellular location">
    <subcellularLocation>
        <location evidence="1 8">Cell outer membrane</location>
        <topology evidence="1 8">Multi-pass membrane protein</topology>
    </subcellularLocation>
</comment>
<keyword evidence="13" id="KW-1185">Reference proteome</keyword>
<dbReference type="InterPro" id="IPR039426">
    <property type="entry name" value="TonB-dep_rcpt-like"/>
</dbReference>
<dbReference type="Pfam" id="PF07715">
    <property type="entry name" value="Plug"/>
    <property type="match status" value="1"/>
</dbReference>
<feature type="domain" description="TonB-dependent receptor plug" evidence="11">
    <location>
        <begin position="138"/>
        <end position="247"/>
    </location>
</feature>
<gene>
    <name evidence="12" type="ORF">ESA94_01250</name>
</gene>
<organism evidence="12 13">
    <name type="scientific">Lacibacter luteus</name>
    <dbReference type="NCBI Taxonomy" id="2508719"/>
    <lineage>
        <taxon>Bacteria</taxon>
        <taxon>Pseudomonadati</taxon>
        <taxon>Bacteroidota</taxon>
        <taxon>Chitinophagia</taxon>
        <taxon>Chitinophagales</taxon>
        <taxon>Chitinophagaceae</taxon>
        <taxon>Lacibacter</taxon>
    </lineage>
</organism>
<comment type="similarity">
    <text evidence="8 9">Belongs to the TonB-dependent receptor family.</text>
</comment>
<dbReference type="Proteomes" id="UP000290204">
    <property type="component" value="Unassembled WGS sequence"/>
</dbReference>
<evidence type="ECO:0000313" key="12">
    <source>
        <dbReference type="EMBL" id="RXK61672.1"/>
    </source>
</evidence>
<dbReference type="InterPro" id="IPR000531">
    <property type="entry name" value="Beta-barrel_TonB"/>
</dbReference>
<evidence type="ECO:0000256" key="2">
    <source>
        <dbReference type="ARBA" id="ARBA00022448"/>
    </source>
</evidence>
<proteinExistence type="inferred from homology"/>
<dbReference type="SUPFAM" id="SSF56935">
    <property type="entry name" value="Porins"/>
    <property type="match status" value="1"/>
</dbReference>
<dbReference type="Gene3D" id="2.170.130.10">
    <property type="entry name" value="TonB-dependent receptor, plug domain"/>
    <property type="match status" value="1"/>
</dbReference>
<dbReference type="InterPro" id="IPR023996">
    <property type="entry name" value="TonB-dep_OMP_SusC/RagA"/>
</dbReference>
<dbReference type="InterPro" id="IPR037066">
    <property type="entry name" value="Plug_dom_sf"/>
</dbReference>
<protein>
    <submittedName>
        <fullName evidence="12">TonB-dependent receptor</fullName>
    </submittedName>
</protein>
<evidence type="ECO:0000256" key="9">
    <source>
        <dbReference type="RuleBase" id="RU003357"/>
    </source>
</evidence>
<keyword evidence="3 8" id="KW-1134">Transmembrane beta strand</keyword>
<dbReference type="NCBIfam" id="TIGR04056">
    <property type="entry name" value="OMP_RagA_SusC"/>
    <property type="match status" value="1"/>
</dbReference>
<evidence type="ECO:0000259" key="11">
    <source>
        <dbReference type="Pfam" id="PF07715"/>
    </source>
</evidence>
<evidence type="ECO:0000259" key="10">
    <source>
        <dbReference type="Pfam" id="PF00593"/>
    </source>
</evidence>
<dbReference type="Gene3D" id="2.40.170.20">
    <property type="entry name" value="TonB-dependent receptor, beta-barrel domain"/>
    <property type="match status" value="1"/>
</dbReference>
<dbReference type="InterPro" id="IPR008969">
    <property type="entry name" value="CarboxyPept-like_regulatory"/>
</dbReference>
<sequence>MRCFLGILATQPNHDAIFSRKKRIALLTIFFLCFLSYLPAQDAKTITAKGVITSQAGEPLGGVNVTVKGSTKGVITETDGSYQLEASPNAVLVISYVGYLTREIKLGNTSAVNVNIQLLPNKNEMNEVVVVGYGTRKKSDVTGAIVSISEQSIKDIPAANLTQALQGQGAGIDIQKNGGNSKPGATPSILIRGSRSVRAGNDPLIVVDNIPFNGNINDLNQDDVASVEILKDASSTAIYGSRGANGVILVTTKRGKSGRPVITYNSYVGQVRVLKEFPVMNTQEFAAFKKWALYNGRFSGNNRTYSSPDDPLLISQNFSAEEIESMNTGRSTNWQKLMYKPGIITNHQLGYTGGNESTQYALSGGYFKETGIYYGQGFERYSLKASVDQQFGKRVKIGISTLNTFTVTDGEGANPMGQALRASPMVSPYNPDGTLLNDFVPGSASQVWNPLANFEVEGASIQKRKRFGTFTTAFADVNIIKGLKYRFNAGVELRNDIYGDFFASKTTNNLGGLSTSQNRTSFRTNYTLENIITYDKTIAKKHSVLFTGLFSLQEQVTQGNEFRNNTILSDDLEYFNPTYGANLVGEGSHEKWDILSYMGRLNYSYNDRYLLTLTMRVDGSSRLAPGNQFKTFPSAAVAWNIWKESFMDNVSAFSNLKLRASYGRVGNTAINAYQTLGSLSPVVYNFGDITTTGLYLSNVSNPDLTWEYTSTVNVGLDFGMLKNRLSGSIEIYKQFTDNLLLPQNLPSTTGIPNAIVTNIGKTENKGIELQLSSVNFQGKGRKDFSWTTDLNVFINRGKITQLANGVTKDVANNWFVGHPIGVFYDWKKVGIWQATAADTAAALALGQTVNGVGSVIGNIRRADISGPEGKPDGKLTDTYDRMILGSSQPKWEGGITNRFSYRGFDLTVVAFARWGHMIRSNLHGGGFANTFQGTYNNIKTPYWTPTNGENEYPKPNANNTNTPNNSLLGFFDGSFVKIRTLSLGYNLPPSYIKRLRARAVRIYTTVEDPFILFSPFVNKYGGIDPEAAGSSTSPSNATLNLDTPSNWSLILGINISL</sequence>
<evidence type="ECO:0000256" key="3">
    <source>
        <dbReference type="ARBA" id="ARBA00022452"/>
    </source>
</evidence>
<dbReference type="OrthoDB" id="9768177at2"/>
<dbReference type="Gene3D" id="2.60.40.1120">
    <property type="entry name" value="Carboxypeptidase-like, regulatory domain"/>
    <property type="match status" value="1"/>
</dbReference>
<dbReference type="GO" id="GO:0009279">
    <property type="term" value="C:cell outer membrane"/>
    <property type="evidence" value="ECO:0007669"/>
    <property type="project" value="UniProtKB-SubCell"/>
</dbReference>
<dbReference type="PROSITE" id="PS52016">
    <property type="entry name" value="TONB_DEPENDENT_REC_3"/>
    <property type="match status" value="1"/>
</dbReference>
<evidence type="ECO:0000256" key="4">
    <source>
        <dbReference type="ARBA" id="ARBA00022692"/>
    </source>
</evidence>
<evidence type="ECO:0000256" key="8">
    <source>
        <dbReference type="PROSITE-ProRule" id="PRU01360"/>
    </source>
</evidence>
<dbReference type="Pfam" id="PF13715">
    <property type="entry name" value="CarbopepD_reg_2"/>
    <property type="match status" value="1"/>
</dbReference>
<dbReference type="EMBL" id="SDHW01000001">
    <property type="protein sequence ID" value="RXK61672.1"/>
    <property type="molecule type" value="Genomic_DNA"/>
</dbReference>
<keyword evidence="5 9" id="KW-0798">TonB box</keyword>
<keyword evidence="2 8" id="KW-0813">Transport</keyword>
<dbReference type="InterPro" id="IPR036942">
    <property type="entry name" value="Beta-barrel_TonB_sf"/>
</dbReference>
<dbReference type="AlphaFoldDB" id="A0A4V1M7V5"/>
<name>A0A4V1M7V5_9BACT</name>
<dbReference type="InterPro" id="IPR012910">
    <property type="entry name" value="Plug_dom"/>
</dbReference>
<evidence type="ECO:0000313" key="13">
    <source>
        <dbReference type="Proteomes" id="UP000290204"/>
    </source>
</evidence>
<dbReference type="SUPFAM" id="SSF49464">
    <property type="entry name" value="Carboxypeptidase regulatory domain-like"/>
    <property type="match status" value="1"/>
</dbReference>
<evidence type="ECO:0000256" key="1">
    <source>
        <dbReference type="ARBA" id="ARBA00004571"/>
    </source>
</evidence>